<proteinExistence type="predicted"/>
<dbReference type="SUPFAM" id="SSF53067">
    <property type="entry name" value="Actin-like ATPase domain"/>
    <property type="match status" value="2"/>
</dbReference>
<sequence length="330" mass="35730">MVHLGLDIGYGQTKLAWSSNYAQPVAEVHPSGAAPIERCDRMAGGQVGDTALGYGEEVIVGNRRFGSLIDPDRIQNGMQVLHQDYAGTPEYMALYYGALARVGSNVIDHLVTGLPVAQCKDKERARYVKSLLLGRHNVREGFSVSVNQVTIVPQAVGAYYAFQDRRIAAQPQHDTLLVVDFGHFSVDWVLISGRSFRDSSSNSCAQGGSYVIDRMVSLIKAKHGIAVGRERIYGYVREGLKAVHLGTEEVDLHAIGHAAAAEVAPTVVGQIRASLRDQSTDVNRVLLCGGSTPFFEAAMRDAFPKAVYELAPMPVLANAIGFRLFAKKSG</sequence>
<organism evidence="3 4">
    <name type="scientific">Rhodanobacter denitrificans</name>
    <dbReference type="NCBI Taxonomy" id="666685"/>
    <lineage>
        <taxon>Bacteria</taxon>
        <taxon>Pseudomonadati</taxon>
        <taxon>Pseudomonadota</taxon>
        <taxon>Gammaproteobacteria</taxon>
        <taxon>Lysobacterales</taxon>
        <taxon>Rhodanobacteraceae</taxon>
        <taxon>Rhodanobacter</taxon>
    </lineage>
</organism>
<protein>
    <submittedName>
        <fullName evidence="3">Uncharacterized protein</fullName>
    </submittedName>
</protein>
<dbReference type="eggNOG" id="COG0443">
    <property type="taxonomic scope" value="Bacteria"/>
</dbReference>
<feature type="domain" description="Actin-like protein N-terminal" evidence="1">
    <location>
        <begin position="5"/>
        <end position="157"/>
    </location>
</feature>
<feature type="domain" description="Actin homologue MreB-like C-terminal" evidence="2">
    <location>
        <begin position="178"/>
        <end position="296"/>
    </location>
</feature>
<dbReference type="Pfam" id="PF21522">
    <property type="entry name" value="MreB-like_C"/>
    <property type="match status" value="1"/>
</dbReference>
<evidence type="ECO:0000313" key="3">
    <source>
        <dbReference type="EMBL" id="AGG89097.1"/>
    </source>
</evidence>
<dbReference type="STRING" id="666685.R2APBS1_1974"/>
<dbReference type="RefSeq" id="WP_015447822.1">
    <property type="nucleotide sequence ID" value="NC_020541.1"/>
</dbReference>
<dbReference type="AlphaFoldDB" id="M4NG90"/>
<name>M4NG90_9GAMM</name>
<evidence type="ECO:0000259" key="2">
    <source>
        <dbReference type="Pfam" id="PF21522"/>
    </source>
</evidence>
<dbReference type="InterPro" id="IPR043129">
    <property type="entry name" value="ATPase_NBD"/>
</dbReference>
<dbReference type="InterPro" id="IPR049067">
    <property type="entry name" value="MreB-like_C"/>
</dbReference>
<dbReference type="InterPro" id="IPR040607">
    <property type="entry name" value="ALP_N"/>
</dbReference>
<keyword evidence="4" id="KW-1185">Reference proteome</keyword>
<dbReference type="GeneID" id="72428708"/>
<dbReference type="Proteomes" id="UP000011859">
    <property type="component" value="Chromosome"/>
</dbReference>
<evidence type="ECO:0000313" key="4">
    <source>
        <dbReference type="Proteomes" id="UP000011859"/>
    </source>
</evidence>
<dbReference type="EMBL" id="CP003470">
    <property type="protein sequence ID" value="AGG89097.1"/>
    <property type="molecule type" value="Genomic_DNA"/>
</dbReference>
<dbReference type="HOGENOM" id="CLU_066433_0_0_6"/>
<dbReference type="OrthoDB" id="143284at2"/>
<reference evidence="3 4" key="1">
    <citation type="submission" date="2012-04" db="EMBL/GenBank/DDBJ databases">
        <title>Complete genome of Rhodanobacter sp. 2APBS1.</title>
        <authorList>
            <consortium name="US DOE Joint Genome Institute"/>
            <person name="Huntemann M."/>
            <person name="Wei C.-L."/>
            <person name="Han J."/>
            <person name="Detter J.C."/>
            <person name="Han C."/>
            <person name="Tapia R."/>
            <person name="Munk A.C.C."/>
            <person name="Chen A."/>
            <person name="Krypides N."/>
            <person name="Mavromatis K."/>
            <person name="Markowitz V."/>
            <person name="Szeto E."/>
            <person name="Ivanova N."/>
            <person name="Mikhailova N."/>
            <person name="Ovchinnikova G."/>
            <person name="Pagani I."/>
            <person name="Pati A."/>
            <person name="Goodwin L."/>
            <person name="Peters L."/>
            <person name="Pitluck S."/>
            <person name="Woyke T."/>
            <person name="Prakash O."/>
            <person name="Elkins J."/>
            <person name="Brown S."/>
            <person name="Palumbo A."/>
            <person name="Hemme C."/>
            <person name="Zhou J."/>
            <person name="Watson D."/>
            <person name="Jardine P."/>
            <person name="Kostka J."/>
            <person name="Green S."/>
        </authorList>
    </citation>
    <scope>NUCLEOTIDE SEQUENCE [LARGE SCALE GENOMIC DNA]</scope>
    <source>
        <strain evidence="3 4">2APBS1</strain>
    </source>
</reference>
<accession>M4NG90</accession>
<dbReference type="Pfam" id="PF17989">
    <property type="entry name" value="ALP_N"/>
    <property type="match status" value="1"/>
</dbReference>
<gene>
    <name evidence="3" type="ORF">R2APBS1_1974</name>
</gene>
<dbReference type="KEGG" id="rhd:R2APBS1_1974"/>
<dbReference type="Gene3D" id="3.30.420.40">
    <property type="match status" value="2"/>
</dbReference>
<evidence type="ECO:0000259" key="1">
    <source>
        <dbReference type="Pfam" id="PF17989"/>
    </source>
</evidence>